<name>A0A1G2A8D7_9BACT</name>
<sequence>MKTIPIIKTTEADAALGRDYAELENWIEQTREGQLAVDMYETEDDVVIVSALAGVDPERMEITIENDIVVIRGVRSRSVDEAIMRHHYQEYYWGPFSRSILIPCQINKDSARAEFTRGILTVRLPKIIETHRIPITVQEETL</sequence>
<reference evidence="4 5" key="1">
    <citation type="journal article" date="2016" name="Nat. Commun.">
        <title>Thousands of microbial genomes shed light on interconnected biogeochemical processes in an aquifer system.</title>
        <authorList>
            <person name="Anantharaman K."/>
            <person name="Brown C.T."/>
            <person name="Hug L.A."/>
            <person name="Sharon I."/>
            <person name="Castelle C.J."/>
            <person name="Probst A.J."/>
            <person name="Thomas B.C."/>
            <person name="Singh A."/>
            <person name="Wilkins M.J."/>
            <person name="Karaoz U."/>
            <person name="Brodie E.L."/>
            <person name="Williams K.H."/>
            <person name="Hubbard S.S."/>
            <person name="Banfield J.F."/>
        </authorList>
    </citation>
    <scope>NUCLEOTIDE SEQUENCE [LARGE SCALE GENOMIC DNA]</scope>
</reference>
<dbReference type="Gene3D" id="2.60.40.790">
    <property type="match status" value="1"/>
</dbReference>
<dbReference type="InterPro" id="IPR031107">
    <property type="entry name" value="Small_HSP"/>
</dbReference>
<dbReference type="SUPFAM" id="SSF49764">
    <property type="entry name" value="HSP20-like chaperones"/>
    <property type="match status" value="1"/>
</dbReference>
<dbReference type="InterPro" id="IPR008978">
    <property type="entry name" value="HSP20-like_chaperone"/>
</dbReference>
<feature type="domain" description="SHSP" evidence="3">
    <location>
        <begin position="28"/>
        <end position="142"/>
    </location>
</feature>
<dbReference type="PROSITE" id="PS01031">
    <property type="entry name" value="SHSP"/>
    <property type="match status" value="1"/>
</dbReference>
<dbReference type="AlphaFoldDB" id="A0A1G2A8D7"/>
<comment type="similarity">
    <text evidence="1 2">Belongs to the small heat shock protein (HSP20) family.</text>
</comment>
<evidence type="ECO:0000259" key="3">
    <source>
        <dbReference type="PROSITE" id="PS01031"/>
    </source>
</evidence>
<organism evidence="4 5">
    <name type="scientific">Candidatus Jacksonbacteria bacterium RIFCSPLOWO2_02_FULL_44_20</name>
    <dbReference type="NCBI Taxonomy" id="1798460"/>
    <lineage>
        <taxon>Bacteria</taxon>
        <taxon>Candidatus Jacksoniibacteriota</taxon>
    </lineage>
</organism>
<proteinExistence type="inferred from homology"/>
<comment type="caution">
    <text evidence="4">The sequence shown here is derived from an EMBL/GenBank/DDBJ whole genome shotgun (WGS) entry which is preliminary data.</text>
</comment>
<evidence type="ECO:0000313" key="4">
    <source>
        <dbReference type="EMBL" id="OGY72955.1"/>
    </source>
</evidence>
<evidence type="ECO:0000256" key="1">
    <source>
        <dbReference type="PROSITE-ProRule" id="PRU00285"/>
    </source>
</evidence>
<dbReference type="EMBL" id="MHJU01000019">
    <property type="protein sequence ID" value="OGY72955.1"/>
    <property type="molecule type" value="Genomic_DNA"/>
</dbReference>
<dbReference type="CDD" id="cd06464">
    <property type="entry name" value="ACD_sHsps-like"/>
    <property type="match status" value="1"/>
</dbReference>
<evidence type="ECO:0000256" key="2">
    <source>
        <dbReference type="RuleBase" id="RU003616"/>
    </source>
</evidence>
<dbReference type="Pfam" id="PF00011">
    <property type="entry name" value="HSP20"/>
    <property type="match status" value="1"/>
</dbReference>
<dbReference type="InterPro" id="IPR002068">
    <property type="entry name" value="A-crystallin/Hsp20_dom"/>
</dbReference>
<accession>A0A1G2A8D7</accession>
<gene>
    <name evidence="4" type="ORF">A3H61_03935</name>
</gene>
<dbReference type="PANTHER" id="PTHR11527">
    <property type="entry name" value="HEAT-SHOCK PROTEIN 20 FAMILY MEMBER"/>
    <property type="match status" value="1"/>
</dbReference>
<protein>
    <recommendedName>
        <fullName evidence="3">SHSP domain-containing protein</fullName>
    </recommendedName>
</protein>
<dbReference type="Proteomes" id="UP000178315">
    <property type="component" value="Unassembled WGS sequence"/>
</dbReference>
<evidence type="ECO:0000313" key="5">
    <source>
        <dbReference type="Proteomes" id="UP000178315"/>
    </source>
</evidence>